<dbReference type="Gene3D" id="1.10.10.60">
    <property type="entry name" value="Homeodomain-like"/>
    <property type="match status" value="1"/>
</dbReference>
<keyword evidence="6" id="KW-0539">Nucleus</keyword>
<feature type="compositionally biased region" description="Polar residues" evidence="7">
    <location>
        <begin position="173"/>
        <end position="182"/>
    </location>
</feature>
<dbReference type="Pfam" id="PF00249">
    <property type="entry name" value="Myb_DNA-binding"/>
    <property type="match status" value="1"/>
</dbReference>
<dbReference type="InterPro" id="IPR046955">
    <property type="entry name" value="PHR1-like"/>
</dbReference>
<feature type="domain" description="HTH myb-type" evidence="8">
    <location>
        <begin position="200"/>
        <end position="258"/>
    </location>
</feature>
<keyword evidence="5" id="KW-0804">Transcription</keyword>
<protein>
    <recommendedName>
        <fullName evidence="8">HTH myb-type domain-containing protein</fullName>
    </recommendedName>
</protein>
<evidence type="ECO:0000256" key="3">
    <source>
        <dbReference type="ARBA" id="ARBA00023015"/>
    </source>
</evidence>
<feature type="region of interest" description="Disordered" evidence="7">
    <location>
        <begin position="173"/>
        <end position="195"/>
    </location>
</feature>
<dbReference type="InterPro" id="IPR006447">
    <property type="entry name" value="Myb_dom_plants"/>
</dbReference>
<dbReference type="EMBL" id="JASCZI010092871">
    <property type="protein sequence ID" value="MED6152863.1"/>
    <property type="molecule type" value="Genomic_DNA"/>
</dbReference>
<keyword evidence="4" id="KW-0175">Coiled coil</keyword>
<evidence type="ECO:0000313" key="10">
    <source>
        <dbReference type="Proteomes" id="UP001341840"/>
    </source>
</evidence>
<gene>
    <name evidence="9" type="ORF">PIB30_096117</name>
</gene>
<dbReference type="InterPro" id="IPR001005">
    <property type="entry name" value="SANT/Myb"/>
</dbReference>
<dbReference type="InterPro" id="IPR017930">
    <property type="entry name" value="Myb_dom"/>
</dbReference>
<dbReference type="NCBIfam" id="TIGR01557">
    <property type="entry name" value="myb_SHAQKYF"/>
    <property type="match status" value="1"/>
</dbReference>
<keyword evidence="10" id="KW-1185">Reference proteome</keyword>
<evidence type="ECO:0000256" key="4">
    <source>
        <dbReference type="ARBA" id="ARBA00023054"/>
    </source>
</evidence>
<proteinExistence type="inferred from homology"/>
<keyword evidence="3" id="KW-0805">Transcription regulation</keyword>
<evidence type="ECO:0000256" key="7">
    <source>
        <dbReference type="SAM" id="MobiDB-lite"/>
    </source>
</evidence>
<evidence type="ECO:0000256" key="1">
    <source>
        <dbReference type="ARBA" id="ARBA00004123"/>
    </source>
</evidence>
<comment type="caution">
    <text evidence="9">The sequence shown here is derived from an EMBL/GenBank/DDBJ whole genome shotgun (WGS) entry which is preliminary data.</text>
</comment>
<dbReference type="SUPFAM" id="SSF46689">
    <property type="entry name" value="Homeodomain-like"/>
    <property type="match status" value="1"/>
</dbReference>
<comment type="subcellular location">
    <subcellularLocation>
        <location evidence="1">Nucleus</location>
    </subcellularLocation>
</comment>
<organism evidence="9 10">
    <name type="scientific">Stylosanthes scabra</name>
    <dbReference type="NCBI Taxonomy" id="79078"/>
    <lineage>
        <taxon>Eukaryota</taxon>
        <taxon>Viridiplantae</taxon>
        <taxon>Streptophyta</taxon>
        <taxon>Embryophyta</taxon>
        <taxon>Tracheophyta</taxon>
        <taxon>Spermatophyta</taxon>
        <taxon>Magnoliopsida</taxon>
        <taxon>eudicotyledons</taxon>
        <taxon>Gunneridae</taxon>
        <taxon>Pentapetalae</taxon>
        <taxon>rosids</taxon>
        <taxon>fabids</taxon>
        <taxon>Fabales</taxon>
        <taxon>Fabaceae</taxon>
        <taxon>Papilionoideae</taxon>
        <taxon>50 kb inversion clade</taxon>
        <taxon>dalbergioids sensu lato</taxon>
        <taxon>Dalbergieae</taxon>
        <taxon>Pterocarpus clade</taxon>
        <taxon>Stylosanthes</taxon>
    </lineage>
</organism>
<reference evidence="9 10" key="1">
    <citation type="journal article" date="2023" name="Plants (Basel)">
        <title>Bridging the Gap: Combining Genomics and Transcriptomics Approaches to Understand Stylosanthes scabra, an Orphan Legume from the Brazilian Caatinga.</title>
        <authorList>
            <person name="Ferreira-Neto J.R.C."/>
            <person name="da Silva M.D."/>
            <person name="Binneck E."/>
            <person name="de Melo N.F."/>
            <person name="da Silva R.H."/>
            <person name="de Melo A.L.T.M."/>
            <person name="Pandolfi V."/>
            <person name="Bustamante F.O."/>
            <person name="Brasileiro-Vidal A.C."/>
            <person name="Benko-Iseppon A.M."/>
        </authorList>
    </citation>
    <scope>NUCLEOTIDE SEQUENCE [LARGE SCALE GENOMIC DNA]</scope>
    <source>
        <tissue evidence="9">Leaves</tissue>
    </source>
</reference>
<feature type="compositionally biased region" description="Low complexity" evidence="7">
    <location>
        <begin position="183"/>
        <end position="195"/>
    </location>
</feature>
<evidence type="ECO:0000313" key="9">
    <source>
        <dbReference type="EMBL" id="MED6152863.1"/>
    </source>
</evidence>
<dbReference type="PANTHER" id="PTHR31499:SF80">
    <property type="entry name" value="HTH MYB-TYPE DOMAIN-CONTAINING PROTEIN"/>
    <property type="match status" value="1"/>
</dbReference>
<name>A0ABU6TYY7_9FABA</name>
<dbReference type="PANTHER" id="PTHR31499">
    <property type="entry name" value="MYB FAMILY TRANSCRIPTION FACTOR PHL11"/>
    <property type="match status" value="1"/>
</dbReference>
<dbReference type="InterPro" id="IPR025756">
    <property type="entry name" value="Myb_CC_LHEQLE"/>
</dbReference>
<dbReference type="InterPro" id="IPR009057">
    <property type="entry name" value="Homeodomain-like_sf"/>
</dbReference>
<evidence type="ECO:0000256" key="6">
    <source>
        <dbReference type="ARBA" id="ARBA00023242"/>
    </source>
</evidence>
<sequence>MPACKLKAPKIRMIQQSHGHGGLNADDFGYFDTTHSWNMPAGGSQPLPPQIGPATTILSRFESPATAFYAAEFCMGFAEYEQSQTQLSKMNNSDLEFPLYQRDNFDLSNTLQAMVNNSQFSTNQVPSSNKIPCANFSSIKFHHHHQQKFFTDAMASPFPNKGNQDHIVSFTSYQDRSPTTPCSGGSVSGNSASSGVTVSSKTRIRWTQDLHDKFVECVNRLGGADKATPKNVLKMMDSDGLTIFHVKSHLQKYRIAKYMPEATHNNGKSEKRIRIEDVQHQHLDMKNGIQIREALQQQLDAQKLLHEQLENQRKLQLRIEEQGRQLKEMFDQQQKATNDLFNSHHNITND</sequence>
<evidence type="ECO:0000256" key="2">
    <source>
        <dbReference type="ARBA" id="ARBA00006783"/>
    </source>
</evidence>
<dbReference type="Proteomes" id="UP001341840">
    <property type="component" value="Unassembled WGS sequence"/>
</dbReference>
<dbReference type="Pfam" id="PF14379">
    <property type="entry name" value="Myb_CC_LHEQLE"/>
    <property type="match status" value="1"/>
</dbReference>
<evidence type="ECO:0000259" key="8">
    <source>
        <dbReference type="PROSITE" id="PS51294"/>
    </source>
</evidence>
<accession>A0ABU6TYY7</accession>
<dbReference type="PROSITE" id="PS51294">
    <property type="entry name" value="HTH_MYB"/>
    <property type="match status" value="1"/>
</dbReference>
<evidence type="ECO:0000256" key="5">
    <source>
        <dbReference type="ARBA" id="ARBA00023163"/>
    </source>
</evidence>
<comment type="similarity">
    <text evidence="2">Belongs to the MYB-CC family.</text>
</comment>